<reference evidence="1" key="1">
    <citation type="submission" date="2019-09" db="EMBL/GenBank/DDBJ databases">
        <authorList>
            <person name="Teo W.F.A."/>
            <person name="Duangmal K."/>
        </authorList>
    </citation>
    <scope>NUCLEOTIDE SEQUENCE [LARGE SCALE GENOMIC DNA]</scope>
    <source>
        <strain evidence="1">K81G1</strain>
    </source>
</reference>
<keyword evidence="2" id="KW-1185">Reference proteome</keyword>
<accession>A0A5N0V6J2</accession>
<dbReference type="Pfam" id="PF12006">
    <property type="entry name" value="DUF3500"/>
    <property type="match status" value="1"/>
</dbReference>
<dbReference type="PANTHER" id="PTHR37489">
    <property type="entry name" value="DUF3500 DOMAIN-CONTAINING PROTEIN"/>
    <property type="match status" value="1"/>
</dbReference>
<protein>
    <submittedName>
        <fullName evidence="1">DUF3500 domain-containing protein</fullName>
    </submittedName>
</protein>
<comment type="caution">
    <text evidence="1">The sequence shown here is derived from an EMBL/GenBank/DDBJ whole genome shotgun (WGS) entry which is preliminary data.</text>
</comment>
<gene>
    <name evidence="1" type="ORF">FPZ12_016140</name>
</gene>
<dbReference type="RefSeq" id="WP_144752430.1">
    <property type="nucleotide sequence ID" value="NZ_VMNW02000020.1"/>
</dbReference>
<name>A0A5N0V6J2_9PSEU</name>
<evidence type="ECO:0000313" key="1">
    <source>
        <dbReference type="EMBL" id="KAA9160680.1"/>
    </source>
</evidence>
<dbReference type="AlphaFoldDB" id="A0A5N0V6J2"/>
<organism evidence="1 2">
    <name type="scientific">Amycolatopsis acidicola</name>
    <dbReference type="NCBI Taxonomy" id="2596893"/>
    <lineage>
        <taxon>Bacteria</taxon>
        <taxon>Bacillati</taxon>
        <taxon>Actinomycetota</taxon>
        <taxon>Actinomycetes</taxon>
        <taxon>Pseudonocardiales</taxon>
        <taxon>Pseudonocardiaceae</taxon>
        <taxon>Amycolatopsis</taxon>
    </lineage>
</organism>
<dbReference type="Proteomes" id="UP000319769">
    <property type="component" value="Unassembled WGS sequence"/>
</dbReference>
<dbReference type="EMBL" id="VMNW02000020">
    <property type="protein sequence ID" value="KAA9160680.1"/>
    <property type="molecule type" value="Genomic_DNA"/>
</dbReference>
<sequence>MSPADFRRYLFPPDSPRITAVKGLDAYEYREAAKAHPFTGGLIRGWKPLQLQEFRGITEDGQLQPDVHPFTPARPGEEAPTEPMIAAARALEEALDDEGRAKLSYPVDAVEWQTWANPEFLQFDTGVRLEFQPPEVRRAALDLVRASLSPEGYRLVHDMMLVNGFLGEVVGLEPILNEFSYNFALYGRPDPVEPWGWQLFGHHCAVNCLVIEGRMVVSPVFLGAEPNEIDEGPRAGTTAFTDRIELGTGLMAALPEDQRRAAVVYERMVDPAMPPDRVHPGDERHLGGAFQDNRIIPAEGIPVAEMPSRAKEIVLSIAESFVSLLPEGPRAARMREIREHLGETWFSWIGGHEPGDVFYYRVQSPVLIAELDHHCGVFLDYDTPKPFHIHTVLRTPNGNDYGRAWVRQRQ</sequence>
<dbReference type="OrthoDB" id="581140at2"/>
<dbReference type="PANTHER" id="PTHR37489:SF1">
    <property type="entry name" value="DUF3500 DOMAIN-CONTAINING PROTEIN"/>
    <property type="match status" value="1"/>
</dbReference>
<dbReference type="InterPro" id="IPR021889">
    <property type="entry name" value="DUF3500"/>
</dbReference>
<proteinExistence type="predicted"/>
<evidence type="ECO:0000313" key="2">
    <source>
        <dbReference type="Proteomes" id="UP000319769"/>
    </source>
</evidence>